<gene>
    <name evidence="1" type="ORF">NCTC10418_04485</name>
</gene>
<reference evidence="1 2" key="1">
    <citation type="submission" date="2018-06" db="EMBL/GenBank/DDBJ databases">
        <authorList>
            <consortium name="Pathogen Informatics"/>
            <person name="Doyle S."/>
        </authorList>
    </citation>
    <scope>NUCLEOTIDE SEQUENCE [LARGE SCALE GENOMIC DNA]</scope>
    <source>
        <strain evidence="1 2">NCTC10418</strain>
    </source>
</reference>
<organism evidence="1 2">
    <name type="scientific">Escherichia coli</name>
    <dbReference type="NCBI Taxonomy" id="562"/>
    <lineage>
        <taxon>Bacteria</taxon>
        <taxon>Pseudomonadati</taxon>
        <taxon>Pseudomonadota</taxon>
        <taxon>Gammaproteobacteria</taxon>
        <taxon>Enterobacterales</taxon>
        <taxon>Enterobacteriaceae</taxon>
        <taxon>Escherichia</taxon>
    </lineage>
</organism>
<evidence type="ECO:0000313" key="1">
    <source>
        <dbReference type="EMBL" id="STE86830.1"/>
    </source>
</evidence>
<proteinExistence type="predicted"/>
<accession>A0A376KXT3</accession>
<evidence type="ECO:0000313" key="2">
    <source>
        <dbReference type="Proteomes" id="UP000255460"/>
    </source>
</evidence>
<name>A0A376KXT3_ECOLX</name>
<dbReference type="EMBL" id="UFZQ01000001">
    <property type="protein sequence ID" value="STE86830.1"/>
    <property type="molecule type" value="Genomic_DNA"/>
</dbReference>
<sequence>MDLSVKAVVPALCARRFNIRSQPTVRRAGSLCCQYSSVTATALFASQNVVVDVDNTASLPVRWYPANTFLPRRADSRLPSSHGDINAASVQCLRVVVIKPDTGARTRTAAHQDRAADAQQTLALMFNEKTPATKPTIKRRDGMKLREKRDSNSSRMMGLLLRNGTFT</sequence>
<dbReference type="AlphaFoldDB" id="A0A376KXT3"/>
<dbReference type="Proteomes" id="UP000255460">
    <property type="component" value="Unassembled WGS sequence"/>
</dbReference>
<protein>
    <submittedName>
        <fullName evidence="1">Uncharacterized protein</fullName>
    </submittedName>
</protein>